<protein>
    <recommendedName>
        <fullName evidence="6">N6-succino-2-amino-2'-deoxyadenylate synthase</fullName>
        <ecNumber evidence="6">6.3.4.25</ecNumber>
    </recommendedName>
    <alternativeName>
        <fullName evidence="6">2-amino-2'-deoxyadenylo-succinate synthase</fullName>
    </alternativeName>
    <alternativeName>
        <fullName evidence="6">PurZ</fullName>
    </alternativeName>
</protein>
<evidence type="ECO:0000256" key="3">
    <source>
        <dbReference type="ARBA" id="ARBA00022741"/>
    </source>
</evidence>
<dbReference type="EC" id="6.3.4.25" evidence="6"/>
<dbReference type="SUPFAM" id="SSF52540">
    <property type="entry name" value="P-loop containing nucleoside triphosphate hydrolases"/>
    <property type="match status" value="1"/>
</dbReference>
<keyword evidence="2 6" id="KW-0479">Metal-binding</keyword>
<reference evidence="7" key="1">
    <citation type="submission" date="2023-10" db="EMBL/GenBank/DDBJ databases">
        <title>Two new lytic phages for Micrococcus sp. strain 1402.</title>
        <authorList>
            <person name="Petrzik K."/>
        </authorList>
    </citation>
    <scope>NUCLEOTIDE SEQUENCE</scope>
</reference>
<feature type="binding site" evidence="6">
    <location>
        <position position="15"/>
    </location>
    <ligand>
        <name>Mg(2+)</name>
        <dbReference type="ChEBI" id="CHEBI:18420"/>
    </ligand>
</feature>
<dbReference type="InterPro" id="IPR046383">
    <property type="entry name" value="Phage_PurZ"/>
</dbReference>
<comment type="function">
    <text evidence="6">Involved in the synthesis of the atypical nucleotide dZTP (2-amino-2'-deoxyadenosine-5'-triphosphate). Catalyzes the condensation of aspartate with deoxyguanylate into dSMP (N6-succino-2-amino-2'-deoxyadenylate), which undergoes defumarylation and phosphorylation respectively by host PurB and guanylate/nucleoside diphosphate kinases to give dZTP. dZTP is integrated into the viral genome instead of adenine by the viral DNA polymerase. This Z-base probably completely replaces adenosine and forms a triple bond to the opposite T-base. The resulting non-standard viral DNA is called Z-genome. The chemically modified DNA is probably harder for the host bacteria to digest with nucleases or restriction enzymes.</text>
</comment>
<feature type="binding site" evidence="6">
    <location>
        <position position="285"/>
    </location>
    <ligand>
        <name>L-aspartate</name>
        <dbReference type="ChEBI" id="CHEBI:29991"/>
    </ligand>
</feature>
<keyword evidence="5 6" id="KW-0460">Magnesium</keyword>
<feature type="binding site" evidence="6">
    <location>
        <position position="158"/>
    </location>
    <ligand>
        <name>dGMP</name>
        <dbReference type="ChEBI" id="CHEBI:57673"/>
    </ligand>
</feature>
<dbReference type="GO" id="GO:0046040">
    <property type="term" value="P:IMP metabolic process"/>
    <property type="evidence" value="ECO:0007669"/>
    <property type="project" value="TreeGrafter"/>
</dbReference>
<feature type="binding site" evidence="6">
    <location>
        <position position="286"/>
    </location>
    <ligand>
        <name>L-aspartate</name>
        <dbReference type="ChEBI" id="CHEBI:29991"/>
    </ligand>
</feature>
<dbReference type="InterPro" id="IPR027417">
    <property type="entry name" value="P-loop_NTPase"/>
</dbReference>
<sequence>MTTMVDVVVGGQYGSEAKGHVTAQLVRQAANERDAGVMADLGIEVWNIRVAGPNAGHTAYDTNGEKFAFRTLPIGAVIDHDTQLYIAPGSEIDLDVLYAEIRLAEEKGHPVRGRLYMSRQATLIEQAHKDREAGEGLVGRVGSTGKGIGAARADRIMRTAKLTVDAFEFGPDKDGDAQPWSWAEPEDLYATDDHAHSRNQHIIIEGTQGYGLSLRASGNYPQVTSSDCRSVDFLAMAGIDPTRCDTNIQNWVVARVFPIRVAGNSGPMKGETSWEELGLEAEKTTVTQKVRRVGMWDQDLLKAAVQANGGHKANVVITMIDQVVQGFDEVTDETIDKMNSGEIEPPQAFTEAVEWINAHASADQIGAPIAGFTYSPTQIVFTSAAMRGQAGVVAEEVE</sequence>
<evidence type="ECO:0000256" key="4">
    <source>
        <dbReference type="ARBA" id="ARBA00022755"/>
    </source>
</evidence>
<feature type="binding site" evidence="6">
    <location>
        <position position="224"/>
    </location>
    <ligand>
        <name>dGMP</name>
        <dbReference type="ChEBI" id="CHEBI:57673"/>
    </ligand>
</feature>
<evidence type="ECO:0000256" key="6">
    <source>
        <dbReference type="HAMAP-Rule" id="MF_04166"/>
    </source>
</evidence>
<dbReference type="SMART" id="SM00788">
    <property type="entry name" value="Adenylsucc_synt"/>
    <property type="match status" value="1"/>
</dbReference>
<feature type="binding site" evidence="6">
    <location>
        <position position="57"/>
    </location>
    <ligand>
        <name>ATP</name>
        <dbReference type="ChEBI" id="CHEBI:30616"/>
    </ligand>
</feature>
<comment type="cofactor">
    <cofactor evidence="6">
        <name>Mg(2+)</name>
        <dbReference type="ChEBI" id="CHEBI:18420"/>
    </cofactor>
</comment>
<comment type="pathway">
    <text evidence="6">Purine metabolism.</text>
</comment>
<dbReference type="NCBIfam" id="NF038379">
    <property type="entry name" value="amino_Aden_PurZ"/>
    <property type="match status" value="1"/>
</dbReference>
<dbReference type="Gene3D" id="3.40.440.10">
    <property type="entry name" value="Adenylosuccinate Synthetase, subunit A, domain 1"/>
    <property type="match status" value="2"/>
</dbReference>
<organism evidence="7">
    <name type="scientific">Micrococcus phage Olihed</name>
    <dbReference type="NCBI Taxonomy" id="3092209"/>
    <lineage>
        <taxon>Viruses</taxon>
        <taxon>Duplodnaviria</taxon>
        <taxon>Heunggongvirae</taxon>
        <taxon>Uroviricota</taxon>
        <taxon>Caudoviricetes</taxon>
    </lineage>
</organism>
<feature type="binding site" evidence="6">
    <location>
        <position position="143"/>
    </location>
    <ligand>
        <name>dGMP</name>
        <dbReference type="ChEBI" id="CHEBI:57673"/>
    </ligand>
</feature>
<dbReference type="Pfam" id="PF00709">
    <property type="entry name" value="Adenylsucc_synt"/>
    <property type="match status" value="2"/>
</dbReference>
<accession>A0AAU6R608</accession>
<feature type="binding site" evidence="6">
    <location>
        <position position="291"/>
    </location>
    <ligand>
        <name>L-aspartate</name>
        <dbReference type="ChEBI" id="CHEBI:29991"/>
    </ligand>
</feature>
<keyword evidence="6" id="KW-0067">ATP-binding</keyword>
<dbReference type="InterPro" id="IPR001114">
    <property type="entry name" value="Adenylosuccinate_synthetase"/>
</dbReference>
<dbReference type="GO" id="GO:0004019">
    <property type="term" value="F:adenylosuccinate synthase activity"/>
    <property type="evidence" value="ECO:0007669"/>
    <property type="project" value="InterPro"/>
</dbReference>
<evidence type="ECO:0000256" key="1">
    <source>
        <dbReference type="ARBA" id="ARBA00022598"/>
    </source>
</evidence>
<feature type="active site" description="Proton acceptor" evidence="6">
    <location>
        <position position="15"/>
    </location>
</feature>
<comment type="caution">
    <text evidence="6">Lacks conserved residue(s) required for the propagation of feature annotation.</text>
</comment>
<feature type="binding site" evidence="6">
    <location>
        <position position="54"/>
    </location>
    <ligand>
        <name>dGMP</name>
        <dbReference type="ChEBI" id="CHEBI:57673"/>
    </ligand>
</feature>
<feature type="binding site" evidence="6">
    <location>
        <position position="18"/>
    </location>
    <ligand>
        <name>ATP</name>
        <dbReference type="ChEBI" id="CHEBI:30616"/>
    </ligand>
</feature>
<dbReference type="HAMAP" id="MF_04166">
    <property type="entry name" value="Phage_PURZ"/>
    <property type="match status" value="1"/>
</dbReference>
<dbReference type="GO" id="GO:0000287">
    <property type="term" value="F:magnesium ion binding"/>
    <property type="evidence" value="ECO:0007669"/>
    <property type="project" value="UniProtKB-UniRule"/>
</dbReference>
<feature type="binding site" evidence="6">
    <location>
        <position position="285"/>
    </location>
    <ligand>
        <name>Mg(2+)</name>
        <dbReference type="ChEBI" id="CHEBI:18420"/>
    </ligand>
</feature>
<gene>
    <name evidence="6" type="primary">purZ</name>
</gene>
<feature type="binding site" evidence="6">
    <location>
        <position position="15"/>
    </location>
    <ligand>
        <name>dGMP</name>
        <dbReference type="ChEBI" id="CHEBI:57673"/>
    </ligand>
</feature>
<evidence type="ECO:0000256" key="5">
    <source>
        <dbReference type="ARBA" id="ARBA00022842"/>
    </source>
</evidence>
<dbReference type="EMBL" id="OR756648">
    <property type="protein sequence ID" value="WZE63423.1"/>
    <property type="molecule type" value="Genomic_DNA"/>
</dbReference>
<comment type="catalytic activity">
    <reaction evidence="6">
        <text>dGMP + L-aspartate + ATP = (2S)-2-amino-2'-deoxyadenylo-succinate + ADP + phosphate + 2 H(+)</text>
        <dbReference type="Rhea" id="RHEA:67628"/>
        <dbReference type="ChEBI" id="CHEBI:15378"/>
        <dbReference type="ChEBI" id="CHEBI:29991"/>
        <dbReference type="ChEBI" id="CHEBI:30616"/>
        <dbReference type="ChEBI" id="CHEBI:43474"/>
        <dbReference type="ChEBI" id="CHEBI:57673"/>
        <dbReference type="ChEBI" id="CHEBI:172924"/>
        <dbReference type="ChEBI" id="CHEBI:456216"/>
        <dbReference type="EC" id="6.3.4.25"/>
    </reaction>
</comment>
<dbReference type="HAMAP" id="MF_00011">
    <property type="entry name" value="Adenylosucc_synth"/>
    <property type="match status" value="1"/>
</dbReference>
<feature type="binding site" evidence="6">
    <location>
        <position position="56"/>
    </location>
    <ligand>
        <name>Mg(2+)</name>
        <dbReference type="ChEBI" id="CHEBI:18420"/>
    </ligand>
</feature>
<dbReference type="InterPro" id="IPR042109">
    <property type="entry name" value="Adenylosuccinate_synth_dom1"/>
</dbReference>
<feature type="binding site" evidence="6">
    <location>
        <position position="208"/>
    </location>
    <ligand>
        <name>ATP</name>
        <dbReference type="ChEBI" id="CHEBI:30616"/>
    </ligand>
</feature>
<feature type="binding site" evidence="6">
    <location>
        <position position="15"/>
    </location>
    <ligand>
        <name>ATP</name>
        <dbReference type="ChEBI" id="CHEBI:30616"/>
    </ligand>
</feature>
<feature type="binding site" evidence="6">
    <location>
        <position position="58"/>
    </location>
    <ligand>
        <name>ATP</name>
        <dbReference type="ChEBI" id="CHEBI:30616"/>
    </ligand>
</feature>
<keyword evidence="3 6" id="KW-0547">Nucleotide-binding</keyword>
<comment type="similarity">
    <text evidence="6">Belongs to the Caudovirales PurZ family.</text>
</comment>
<name>A0AAU6R608_9CAUD</name>
<evidence type="ECO:0000256" key="2">
    <source>
        <dbReference type="ARBA" id="ARBA00022723"/>
    </source>
</evidence>
<dbReference type="PANTHER" id="PTHR11846:SF0">
    <property type="entry name" value="ADENYLOSUCCINATE SYNTHETASE"/>
    <property type="match status" value="1"/>
</dbReference>
<dbReference type="GO" id="GO:0005524">
    <property type="term" value="F:ATP binding"/>
    <property type="evidence" value="ECO:0007669"/>
    <property type="project" value="UniProtKB-UniRule"/>
</dbReference>
<feature type="binding site" evidence="6">
    <location>
        <position position="366"/>
    </location>
    <ligand>
        <name>ATP</name>
        <dbReference type="ChEBI" id="CHEBI:30616"/>
    </ligand>
</feature>
<keyword evidence="1 6" id="KW-0436">Ligase</keyword>
<dbReference type="GO" id="GO:0044208">
    <property type="term" value="P:'de novo' AMP biosynthetic process"/>
    <property type="evidence" value="ECO:0007669"/>
    <property type="project" value="TreeGrafter"/>
</dbReference>
<feature type="binding site" evidence="6">
    <location>
        <position position="56"/>
    </location>
    <ligand>
        <name>ATP</name>
        <dbReference type="ChEBI" id="CHEBI:30616"/>
    </ligand>
</feature>
<evidence type="ECO:0000313" key="7">
    <source>
        <dbReference type="EMBL" id="WZE63423.1"/>
    </source>
</evidence>
<feature type="binding site" evidence="6">
    <location>
        <position position="144"/>
    </location>
    <ligand>
        <name>dGMP</name>
        <dbReference type="ChEBI" id="CHEBI:57673"/>
    </ligand>
</feature>
<feature type="binding site" evidence="6">
    <location>
        <position position="19"/>
    </location>
    <ligand>
        <name>ATP</name>
        <dbReference type="ChEBI" id="CHEBI:30616"/>
    </ligand>
</feature>
<dbReference type="PANTHER" id="PTHR11846">
    <property type="entry name" value="ADENYLOSUCCINATE SYNTHETASE"/>
    <property type="match status" value="1"/>
</dbReference>
<keyword evidence="4 6" id="KW-0658">Purine biosynthesis</keyword>
<proteinExistence type="inferred from homology"/>